<dbReference type="InterPro" id="IPR039426">
    <property type="entry name" value="TonB-dep_rcpt-like"/>
</dbReference>
<dbReference type="RefSeq" id="WP_310797852.1">
    <property type="nucleotide sequence ID" value="NZ_CP123872.1"/>
</dbReference>
<keyword evidence="3 10" id="KW-1134">Transmembrane beta strand</keyword>
<evidence type="ECO:0000256" key="4">
    <source>
        <dbReference type="ARBA" id="ARBA00022692"/>
    </source>
</evidence>
<evidence type="ECO:0000256" key="11">
    <source>
        <dbReference type="RuleBase" id="RU003357"/>
    </source>
</evidence>
<protein>
    <submittedName>
        <fullName evidence="14">TonB-dependent receptor</fullName>
    </submittedName>
</protein>
<evidence type="ECO:0000256" key="5">
    <source>
        <dbReference type="ARBA" id="ARBA00022729"/>
    </source>
</evidence>
<dbReference type="Gene3D" id="2.170.130.10">
    <property type="entry name" value="TonB-dependent receptor, plug domain"/>
    <property type="match status" value="1"/>
</dbReference>
<keyword evidence="9 10" id="KW-0998">Cell outer membrane</keyword>
<evidence type="ECO:0000256" key="2">
    <source>
        <dbReference type="ARBA" id="ARBA00022448"/>
    </source>
</evidence>
<keyword evidence="15" id="KW-1185">Reference proteome</keyword>
<dbReference type="InterPro" id="IPR037066">
    <property type="entry name" value="Plug_dom_sf"/>
</dbReference>
<dbReference type="PROSITE" id="PS52016">
    <property type="entry name" value="TONB_DEPENDENT_REC_3"/>
    <property type="match status" value="1"/>
</dbReference>
<dbReference type="Pfam" id="PF07715">
    <property type="entry name" value="Plug"/>
    <property type="match status" value="1"/>
</dbReference>
<evidence type="ECO:0000256" key="9">
    <source>
        <dbReference type="ARBA" id="ARBA00023237"/>
    </source>
</evidence>
<evidence type="ECO:0000256" key="6">
    <source>
        <dbReference type="ARBA" id="ARBA00023077"/>
    </source>
</evidence>
<evidence type="ECO:0000256" key="10">
    <source>
        <dbReference type="PROSITE-ProRule" id="PRU01360"/>
    </source>
</evidence>
<dbReference type="GO" id="GO:0015344">
    <property type="term" value="F:siderophore uptake transmembrane transporter activity"/>
    <property type="evidence" value="ECO:0007669"/>
    <property type="project" value="TreeGrafter"/>
</dbReference>
<dbReference type="AlphaFoldDB" id="A0AA52H906"/>
<sequence length="675" mass="75319">MLKTKAKEDRLARIAFFCLGGLFSMPAVGETVETTEASLYEEIAVIGKRPTYNRALQSSLELPFEKHSLVSADGLIALMEAVPVAGLRTNSRGELTLRIRGGGERQSQVFIDGAPLAVPWDGRADISSVPALAIKSLTLFKSGSPLEFGPNAVFGALSLSSRVTDQDEQIAEPTIKTQIGSARLRSLMADIRVERAFLSASYSSRSDLPAPMIRDREGYSPYNPFRSGRLSNTDQKNISIYGGYEFTAGDSDHVFSLLYNNTEKGVLAEGHINPSDQSPRYWRYPQRRLVMAILNGRAPISALNSDFTYTIWSQNYDQKIDRYESLNYTTLIESQSEQDQTYGGRFIVTSGFETKGQRLIATFQESRHRQNVTDPFLEETEAIFTQRTYSFAAEIDRELPQGILTSLGLGVDHFETPLTGGRRQQDRLTALSFNAAFSGFVGPNLKIVAALGQRSRFPTLREVYGTALGRFLLNPELKPEKVTSLDIAFQYRALDERFSIDISPWAVTMLDTLSQRTVSVDDQSFRQRYNLRGSKGFGIDTILQYDITNRLKFNSSQSWQSLKSKKNESGVREELLQRPSLSSSIGLRYRNEAFSGSIDWTRRSGSYDQDLAGVFIKLPPSDSVDISLMRAFKIEGRKSISLTLDVLNLFDTLSLAQLGLPGSGREIRFGMSFNL</sequence>
<keyword evidence="7 10" id="KW-0472">Membrane</keyword>
<dbReference type="InterPro" id="IPR012910">
    <property type="entry name" value="Plug_dom"/>
</dbReference>
<dbReference type="Pfam" id="PF00593">
    <property type="entry name" value="TonB_dep_Rec_b-barrel"/>
    <property type="match status" value="1"/>
</dbReference>
<evidence type="ECO:0000256" key="7">
    <source>
        <dbReference type="ARBA" id="ARBA00023136"/>
    </source>
</evidence>
<keyword evidence="5" id="KW-0732">Signal</keyword>
<dbReference type="Proteomes" id="UP001268683">
    <property type="component" value="Chromosome"/>
</dbReference>
<organism evidence="14 15">
    <name type="scientific">Temperatibacter marinus</name>
    <dbReference type="NCBI Taxonomy" id="1456591"/>
    <lineage>
        <taxon>Bacteria</taxon>
        <taxon>Pseudomonadati</taxon>
        <taxon>Pseudomonadota</taxon>
        <taxon>Alphaproteobacteria</taxon>
        <taxon>Kordiimonadales</taxon>
        <taxon>Temperatibacteraceae</taxon>
        <taxon>Temperatibacter</taxon>
    </lineage>
</organism>
<evidence type="ECO:0000313" key="15">
    <source>
        <dbReference type="Proteomes" id="UP001268683"/>
    </source>
</evidence>
<reference evidence="14" key="1">
    <citation type="submission" date="2023-04" db="EMBL/GenBank/DDBJ databases">
        <title>Complete genome sequence of Temperatibacter marinus.</title>
        <authorList>
            <person name="Rong J.-C."/>
            <person name="Yi M.-L."/>
            <person name="Zhao Q."/>
        </authorList>
    </citation>
    <scope>NUCLEOTIDE SEQUENCE</scope>
    <source>
        <strain evidence="14">NBRC 110045</strain>
    </source>
</reference>
<keyword evidence="8 14" id="KW-0675">Receptor</keyword>
<evidence type="ECO:0000256" key="3">
    <source>
        <dbReference type="ARBA" id="ARBA00022452"/>
    </source>
</evidence>
<dbReference type="Gene3D" id="2.40.170.20">
    <property type="entry name" value="TonB-dependent receptor, beta-barrel domain"/>
    <property type="match status" value="1"/>
</dbReference>
<keyword evidence="6 11" id="KW-0798">TonB box</keyword>
<evidence type="ECO:0000256" key="8">
    <source>
        <dbReference type="ARBA" id="ARBA00023170"/>
    </source>
</evidence>
<comment type="subcellular location">
    <subcellularLocation>
        <location evidence="1 10">Cell outer membrane</location>
        <topology evidence="1 10">Multi-pass membrane protein</topology>
    </subcellularLocation>
</comment>
<dbReference type="InterPro" id="IPR036942">
    <property type="entry name" value="Beta-barrel_TonB_sf"/>
</dbReference>
<dbReference type="SUPFAM" id="SSF56935">
    <property type="entry name" value="Porins"/>
    <property type="match status" value="1"/>
</dbReference>
<feature type="domain" description="TonB-dependent receptor-like beta-barrel" evidence="12">
    <location>
        <begin position="235"/>
        <end position="649"/>
    </location>
</feature>
<comment type="similarity">
    <text evidence="10 11">Belongs to the TonB-dependent receptor family.</text>
</comment>
<dbReference type="KEGG" id="tmk:QGN29_10710"/>
<dbReference type="GO" id="GO:0009279">
    <property type="term" value="C:cell outer membrane"/>
    <property type="evidence" value="ECO:0007669"/>
    <property type="project" value="UniProtKB-SubCell"/>
</dbReference>
<dbReference type="InterPro" id="IPR000531">
    <property type="entry name" value="Beta-barrel_TonB"/>
</dbReference>
<keyword evidence="2 10" id="KW-0813">Transport</keyword>
<dbReference type="GO" id="GO:0044718">
    <property type="term" value="P:siderophore transmembrane transport"/>
    <property type="evidence" value="ECO:0007669"/>
    <property type="project" value="TreeGrafter"/>
</dbReference>
<dbReference type="EMBL" id="CP123872">
    <property type="protein sequence ID" value="WND02017.1"/>
    <property type="molecule type" value="Genomic_DNA"/>
</dbReference>
<evidence type="ECO:0000259" key="12">
    <source>
        <dbReference type="Pfam" id="PF00593"/>
    </source>
</evidence>
<feature type="domain" description="TonB-dependent receptor plug" evidence="13">
    <location>
        <begin position="88"/>
        <end position="156"/>
    </location>
</feature>
<evidence type="ECO:0000256" key="1">
    <source>
        <dbReference type="ARBA" id="ARBA00004571"/>
    </source>
</evidence>
<evidence type="ECO:0000313" key="14">
    <source>
        <dbReference type="EMBL" id="WND02017.1"/>
    </source>
</evidence>
<proteinExistence type="inferred from homology"/>
<dbReference type="PANTHER" id="PTHR30069:SF29">
    <property type="entry name" value="HEMOGLOBIN AND HEMOGLOBIN-HAPTOGLOBIN-BINDING PROTEIN 1-RELATED"/>
    <property type="match status" value="1"/>
</dbReference>
<evidence type="ECO:0000259" key="13">
    <source>
        <dbReference type="Pfam" id="PF07715"/>
    </source>
</evidence>
<dbReference type="PANTHER" id="PTHR30069">
    <property type="entry name" value="TONB-DEPENDENT OUTER MEMBRANE RECEPTOR"/>
    <property type="match status" value="1"/>
</dbReference>
<gene>
    <name evidence="14" type="ORF">QGN29_10710</name>
</gene>
<accession>A0AA52H906</accession>
<name>A0AA52H906_9PROT</name>
<keyword evidence="4 10" id="KW-0812">Transmembrane</keyword>